<comment type="cofactor">
    <cofactor evidence="1">
        <name>Mg(2+)</name>
        <dbReference type="ChEBI" id="CHEBI:18420"/>
    </cofactor>
</comment>
<keyword evidence="10" id="KW-1185">Reference proteome</keyword>
<evidence type="ECO:0000259" key="8">
    <source>
        <dbReference type="Pfam" id="PF01850"/>
    </source>
</evidence>
<dbReference type="PANTHER" id="PTHR33653:SF1">
    <property type="entry name" value="RIBONUCLEASE VAPC2"/>
    <property type="match status" value="1"/>
</dbReference>
<evidence type="ECO:0000256" key="6">
    <source>
        <dbReference type="ARBA" id="ARBA00022842"/>
    </source>
</evidence>
<dbReference type="Pfam" id="PF01850">
    <property type="entry name" value="PIN"/>
    <property type="match status" value="1"/>
</dbReference>
<keyword evidence="4" id="KW-0479">Metal-binding</keyword>
<evidence type="ECO:0000313" key="9">
    <source>
        <dbReference type="EMBL" id="TKT94113.1"/>
    </source>
</evidence>
<gene>
    <name evidence="9" type="ORF">FDK13_02565</name>
</gene>
<evidence type="ECO:0000256" key="1">
    <source>
        <dbReference type="ARBA" id="ARBA00001946"/>
    </source>
</evidence>
<dbReference type="InterPro" id="IPR050556">
    <property type="entry name" value="Type_II_TA_system_RNase"/>
</dbReference>
<dbReference type="CDD" id="cd09881">
    <property type="entry name" value="PIN_VapC4-5_FitB-like"/>
    <property type="match status" value="1"/>
</dbReference>
<comment type="similarity">
    <text evidence="7">Belongs to the PINc/VapC protein family.</text>
</comment>
<dbReference type="OrthoDB" id="1443334at2"/>
<dbReference type="GO" id="GO:0004518">
    <property type="term" value="F:nuclease activity"/>
    <property type="evidence" value="ECO:0007669"/>
    <property type="project" value="UniProtKB-KW"/>
</dbReference>
<dbReference type="AlphaFoldDB" id="A0A4V6BJZ5"/>
<dbReference type="EMBL" id="SZVO01000001">
    <property type="protein sequence ID" value="TKT94113.1"/>
    <property type="molecule type" value="Genomic_DNA"/>
</dbReference>
<dbReference type="SUPFAM" id="SSF88723">
    <property type="entry name" value="PIN domain-like"/>
    <property type="match status" value="1"/>
</dbReference>
<dbReference type="GO" id="GO:0016787">
    <property type="term" value="F:hydrolase activity"/>
    <property type="evidence" value="ECO:0007669"/>
    <property type="project" value="UniProtKB-KW"/>
</dbReference>
<dbReference type="Proteomes" id="UP000304900">
    <property type="component" value="Unassembled WGS sequence"/>
</dbReference>
<evidence type="ECO:0000256" key="2">
    <source>
        <dbReference type="ARBA" id="ARBA00022649"/>
    </source>
</evidence>
<dbReference type="Gene3D" id="3.40.50.1010">
    <property type="entry name" value="5'-nuclease"/>
    <property type="match status" value="1"/>
</dbReference>
<keyword evidence="3" id="KW-0540">Nuclease</keyword>
<dbReference type="RefSeq" id="WP_137338402.1">
    <property type="nucleotide sequence ID" value="NZ_BSQH01000001.1"/>
</dbReference>
<dbReference type="GO" id="GO:0046872">
    <property type="term" value="F:metal ion binding"/>
    <property type="evidence" value="ECO:0007669"/>
    <property type="project" value="UniProtKB-KW"/>
</dbReference>
<dbReference type="PANTHER" id="PTHR33653">
    <property type="entry name" value="RIBONUCLEASE VAPC2"/>
    <property type="match status" value="1"/>
</dbReference>
<keyword evidence="6" id="KW-0460">Magnesium</keyword>
<sequence length="155" mass="17725">MNLLFDTNIILAVIRASDGYGIIKFLNPENLPLYVSVVSEAEIKSIALQNNWGSKRRDLLDIFLDQVNIVDVSNFNVDIYTEIDAYSQIANPAFKTYPFVTPRNMGKNDLWIASLAALLGLQLITTDSDFDHLNNVFFDVRKIDQKHLLPFFKRK</sequence>
<comment type="caution">
    <text evidence="9">The sequence shown here is derived from an EMBL/GenBank/DDBJ whole genome shotgun (WGS) entry which is preliminary data.</text>
</comment>
<dbReference type="InterPro" id="IPR002716">
    <property type="entry name" value="PIN_dom"/>
</dbReference>
<dbReference type="InterPro" id="IPR029060">
    <property type="entry name" value="PIN-like_dom_sf"/>
</dbReference>
<keyword evidence="5" id="KW-0378">Hydrolase</keyword>
<accession>A0A4V6BJZ5</accession>
<keyword evidence="2" id="KW-1277">Toxin-antitoxin system</keyword>
<reference evidence="9 10" key="1">
    <citation type="submission" date="2019-05" db="EMBL/GenBank/DDBJ databases">
        <title>Dyadobacter AR-3-8 sp. nov., isolated from arctic soil.</title>
        <authorList>
            <person name="Chaudhary D.K."/>
        </authorList>
    </citation>
    <scope>NUCLEOTIDE SEQUENCE [LARGE SCALE GENOMIC DNA]</scope>
    <source>
        <strain evidence="9 10">AR-3-8</strain>
    </source>
</reference>
<evidence type="ECO:0000313" key="10">
    <source>
        <dbReference type="Proteomes" id="UP000304900"/>
    </source>
</evidence>
<name>A0A4V6BJZ5_9BACT</name>
<protein>
    <submittedName>
        <fullName evidence="9">Type II toxin-antitoxin system VapC family toxin</fullName>
    </submittedName>
</protein>
<evidence type="ECO:0000256" key="4">
    <source>
        <dbReference type="ARBA" id="ARBA00022723"/>
    </source>
</evidence>
<evidence type="ECO:0000256" key="7">
    <source>
        <dbReference type="ARBA" id="ARBA00038093"/>
    </source>
</evidence>
<organism evidence="9 10">
    <name type="scientific">Dyadobacter frigoris</name>
    <dbReference type="NCBI Taxonomy" id="2576211"/>
    <lineage>
        <taxon>Bacteria</taxon>
        <taxon>Pseudomonadati</taxon>
        <taxon>Bacteroidota</taxon>
        <taxon>Cytophagia</taxon>
        <taxon>Cytophagales</taxon>
        <taxon>Spirosomataceae</taxon>
        <taxon>Dyadobacter</taxon>
    </lineage>
</organism>
<evidence type="ECO:0000256" key="3">
    <source>
        <dbReference type="ARBA" id="ARBA00022722"/>
    </source>
</evidence>
<evidence type="ECO:0000256" key="5">
    <source>
        <dbReference type="ARBA" id="ARBA00022801"/>
    </source>
</evidence>
<feature type="domain" description="PIN" evidence="8">
    <location>
        <begin position="4"/>
        <end position="133"/>
    </location>
</feature>
<proteinExistence type="inferred from homology"/>